<dbReference type="FunFam" id="2.60.34.20:FF:000001">
    <property type="entry name" value="protein AAR2 homolog"/>
    <property type="match status" value="1"/>
</dbReference>
<dbReference type="CDD" id="cd13777">
    <property type="entry name" value="Aar2_N"/>
    <property type="match status" value="1"/>
</dbReference>
<evidence type="ECO:0000256" key="1">
    <source>
        <dbReference type="ARBA" id="ARBA00006281"/>
    </source>
</evidence>
<dbReference type="Pfam" id="PF05282">
    <property type="entry name" value="AAR2"/>
    <property type="match status" value="1"/>
</dbReference>
<accession>A0A7R9G9F2</accession>
<proteinExistence type="inferred from homology"/>
<dbReference type="EMBL" id="CAJPEX010000050">
    <property type="protein sequence ID" value="CAG0912816.1"/>
    <property type="molecule type" value="Genomic_DNA"/>
</dbReference>
<gene>
    <name evidence="7" type="ORF">NMOB1V02_LOCUS588</name>
</gene>
<dbReference type="Pfam" id="PF20981">
    <property type="entry name" value="AAR2_1st"/>
    <property type="match status" value="1"/>
</dbReference>
<evidence type="ECO:0000256" key="2">
    <source>
        <dbReference type="ARBA" id="ARBA00016372"/>
    </source>
</evidence>
<dbReference type="InterPro" id="IPR033647">
    <property type="entry name" value="Aar2_N"/>
</dbReference>
<keyword evidence="8" id="KW-1185">Reference proteome</keyword>
<name>A0A7R9G9F2_9CRUS</name>
<protein>
    <recommendedName>
        <fullName evidence="2">Protein AAR2 homolog</fullName>
    </recommendedName>
    <alternativeName>
        <fullName evidence="3">AAR2 splicing factor homolog</fullName>
    </alternativeName>
</protein>
<feature type="domain" description="AAR2 C-terminal" evidence="5">
    <location>
        <begin position="194"/>
        <end position="315"/>
    </location>
</feature>
<dbReference type="InterPro" id="IPR007946">
    <property type="entry name" value="AAR2"/>
</dbReference>
<reference evidence="7" key="1">
    <citation type="submission" date="2020-11" db="EMBL/GenBank/DDBJ databases">
        <authorList>
            <person name="Tran Van P."/>
        </authorList>
    </citation>
    <scope>NUCLEOTIDE SEQUENCE</scope>
</reference>
<evidence type="ECO:0000256" key="3">
    <source>
        <dbReference type="ARBA" id="ARBA00030625"/>
    </source>
</evidence>
<dbReference type="InterPro" id="IPR038516">
    <property type="entry name" value="AAR2_N_sf"/>
</dbReference>
<dbReference type="Proteomes" id="UP000678499">
    <property type="component" value="Unassembled WGS sequence"/>
</dbReference>
<comment type="similarity">
    <text evidence="1">Belongs to the AAR2 family.</text>
</comment>
<evidence type="ECO:0000256" key="4">
    <source>
        <dbReference type="SAM" id="MobiDB-lite"/>
    </source>
</evidence>
<evidence type="ECO:0000259" key="6">
    <source>
        <dbReference type="Pfam" id="PF20981"/>
    </source>
</evidence>
<dbReference type="CDD" id="cd13778">
    <property type="entry name" value="Aar2_C"/>
    <property type="match status" value="1"/>
</dbReference>
<organism evidence="7">
    <name type="scientific">Notodromas monacha</name>
    <dbReference type="NCBI Taxonomy" id="399045"/>
    <lineage>
        <taxon>Eukaryota</taxon>
        <taxon>Metazoa</taxon>
        <taxon>Ecdysozoa</taxon>
        <taxon>Arthropoda</taxon>
        <taxon>Crustacea</taxon>
        <taxon>Oligostraca</taxon>
        <taxon>Ostracoda</taxon>
        <taxon>Podocopa</taxon>
        <taxon>Podocopida</taxon>
        <taxon>Cypridocopina</taxon>
        <taxon>Cypridoidea</taxon>
        <taxon>Cyprididae</taxon>
        <taxon>Notodromas</taxon>
    </lineage>
</organism>
<dbReference type="OrthoDB" id="438179at2759"/>
<evidence type="ECO:0000313" key="7">
    <source>
        <dbReference type="EMBL" id="CAD7272664.1"/>
    </source>
</evidence>
<dbReference type="InterPro" id="IPR038514">
    <property type="entry name" value="AAR2_C_sf"/>
</dbReference>
<dbReference type="Gene3D" id="2.60.34.20">
    <property type="match status" value="1"/>
</dbReference>
<evidence type="ECO:0000313" key="8">
    <source>
        <dbReference type="Proteomes" id="UP000678499"/>
    </source>
</evidence>
<dbReference type="PANTHER" id="PTHR12689">
    <property type="entry name" value="A1 CISTRON SPLICING FACTOR AAR2-RELATED"/>
    <property type="match status" value="1"/>
</dbReference>
<feature type="domain" description="AAR2 N-terminal" evidence="6">
    <location>
        <begin position="13"/>
        <end position="143"/>
    </location>
</feature>
<dbReference type="InterPro" id="IPR033648">
    <property type="entry name" value="AAR2_C"/>
</dbReference>
<dbReference type="Gene3D" id="1.25.40.550">
    <property type="entry name" value="Aar2, C-terminal domain-like"/>
    <property type="match status" value="1"/>
</dbReference>
<evidence type="ECO:0000259" key="5">
    <source>
        <dbReference type="Pfam" id="PF05282"/>
    </source>
</evidence>
<dbReference type="GO" id="GO:0000244">
    <property type="term" value="P:spliceosomal tri-snRNP complex assembly"/>
    <property type="evidence" value="ECO:0007669"/>
    <property type="project" value="TreeGrafter"/>
</dbReference>
<dbReference type="AlphaFoldDB" id="A0A7R9G9F2"/>
<dbReference type="PANTHER" id="PTHR12689:SF4">
    <property type="entry name" value="PROTEIN AAR2 HOMOLOG"/>
    <property type="match status" value="1"/>
</dbReference>
<feature type="region of interest" description="Disordered" evidence="4">
    <location>
        <begin position="159"/>
        <end position="182"/>
    </location>
</feature>
<dbReference type="EMBL" id="OA882087">
    <property type="protein sequence ID" value="CAD7272664.1"/>
    <property type="molecule type" value="Genomic_DNA"/>
</dbReference>
<sequence length="328" mass="38220">MDPDIAKRLFDEGGTFVLLDVPVGTEFGIDMNTWNVGDKFRGVKMIPPGLHFIYYSAVSKEGSTAPRTGFFHWFEKEEVLARFYSAKDEEITDRRATEDELERFKANKKEMDTFLGVYPYESWKQWVSITNHISKKLLERIQPLCVTIASASNLVRREEQEENIVGEPSERKRHKGSGSATREEDLMSHLICAPGTEIRWSQILGELQFAFVCFLVAHVYDSFERWKRLIDVICRSEKALHDHPGFFMDFMTVLHFQIKLVPQDFFADIVSNNNFLIDALRKFFPNVEEEGSDALVKRAKKFKEHLQDKFEWDFEEENEDDQPVVVDL</sequence>